<accession>A0A378MWI5</accession>
<name>A0A378MWI5_MANHA</name>
<gene>
    <name evidence="1" type="ORF">NCTC10638_01250</name>
</gene>
<dbReference type="AlphaFoldDB" id="A0A378MWI5"/>
<proteinExistence type="predicted"/>
<protein>
    <submittedName>
        <fullName evidence="1">Exodeoxyribonuclease V, gamma subunit</fullName>
    </submittedName>
</protein>
<sequence>MTADLYQENAENAASILLLNNVNDQIIEQISATHFSDDLQIEVLALLFEQQLSQHSQQLKFLGRTGEFCHLASDAGDSV</sequence>
<dbReference type="EMBL" id="UGPN01000002">
    <property type="protein sequence ID" value="STY60057.1"/>
    <property type="molecule type" value="Genomic_DNA"/>
</dbReference>
<organism evidence="1 2">
    <name type="scientific">Mannheimia haemolytica</name>
    <name type="common">Pasteurella haemolytica</name>
    <dbReference type="NCBI Taxonomy" id="75985"/>
    <lineage>
        <taxon>Bacteria</taxon>
        <taxon>Pseudomonadati</taxon>
        <taxon>Pseudomonadota</taxon>
        <taxon>Gammaproteobacteria</taxon>
        <taxon>Pasteurellales</taxon>
        <taxon>Pasteurellaceae</taxon>
        <taxon>Mannheimia</taxon>
    </lineage>
</organism>
<evidence type="ECO:0000313" key="2">
    <source>
        <dbReference type="Proteomes" id="UP000254802"/>
    </source>
</evidence>
<dbReference type="Proteomes" id="UP000254802">
    <property type="component" value="Unassembled WGS sequence"/>
</dbReference>
<reference evidence="1 2" key="1">
    <citation type="submission" date="2018-06" db="EMBL/GenBank/DDBJ databases">
        <authorList>
            <consortium name="Pathogen Informatics"/>
            <person name="Doyle S."/>
        </authorList>
    </citation>
    <scope>NUCLEOTIDE SEQUENCE [LARGE SCALE GENOMIC DNA]</scope>
    <source>
        <strain evidence="1 2">NCTC10638</strain>
    </source>
</reference>
<evidence type="ECO:0000313" key="1">
    <source>
        <dbReference type="EMBL" id="STY60057.1"/>
    </source>
</evidence>